<name>A0A482WTF4_LAOST</name>
<proteinExistence type="predicted"/>
<gene>
    <name evidence="2" type="ORF">LSTR_LSTR006795</name>
</gene>
<comment type="caution">
    <text evidence="2">The sequence shown here is derived from an EMBL/GenBank/DDBJ whole genome shotgun (WGS) entry which is preliminary data.</text>
</comment>
<dbReference type="SMR" id="A0A482WTF4"/>
<dbReference type="EMBL" id="QKKF02026665">
    <property type="protein sequence ID" value="RZF36290.1"/>
    <property type="molecule type" value="Genomic_DNA"/>
</dbReference>
<keyword evidence="3" id="KW-1185">Reference proteome</keyword>
<dbReference type="Proteomes" id="UP000291343">
    <property type="component" value="Unassembled WGS sequence"/>
</dbReference>
<feature type="transmembrane region" description="Helical" evidence="1">
    <location>
        <begin position="27"/>
        <end position="43"/>
    </location>
</feature>
<reference evidence="2 3" key="1">
    <citation type="journal article" date="2017" name="Gigascience">
        <title>Genome sequence of the small brown planthopper, Laodelphax striatellus.</title>
        <authorList>
            <person name="Zhu J."/>
            <person name="Jiang F."/>
            <person name="Wang X."/>
            <person name="Yang P."/>
            <person name="Bao Y."/>
            <person name="Zhao W."/>
            <person name="Wang W."/>
            <person name="Lu H."/>
            <person name="Wang Q."/>
            <person name="Cui N."/>
            <person name="Li J."/>
            <person name="Chen X."/>
            <person name="Luo L."/>
            <person name="Yu J."/>
            <person name="Kang L."/>
            <person name="Cui F."/>
        </authorList>
    </citation>
    <scope>NUCLEOTIDE SEQUENCE [LARGE SCALE GENOMIC DNA]</scope>
    <source>
        <strain evidence="2">Lst14</strain>
    </source>
</reference>
<sequence>MGGVDSSDKSIYHVSCSRPTKKYWKNFFMNFLDIALLNAYLLYKKNTDKPVNRHKFIVQVIEELANSNENNDEVREQVQQLGQPHELTHLPGRQERLCGVRANKKKG</sequence>
<dbReference type="OrthoDB" id="6624209at2759"/>
<evidence type="ECO:0000313" key="2">
    <source>
        <dbReference type="EMBL" id="RZF36290.1"/>
    </source>
</evidence>
<organism evidence="2 3">
    <name type="scientific">Laodelphax striatellus</name>
    <name type="common">Small brown planthopper</name>
    <name type="synonym">Delphax striatella</name>
    <dbReference type="NCBI Taxonomy" id="195883"/>
    <lineage>
        <taxon>Eukaryota</taxon>
        <taxon>Metazoa</taxon>
        <taxon>Ecdysozoa</taxon>
        <taxon>Arthropoda</taxon>
        <taxon>Hexapoda</taxon>
        <taxon>Insecta</taxon>
        <taxon>Pterygota</taxon>
        <taxon>Neoptera</taxon>
        <taxon>Paraneoptera</taxon>
        <taxon>Hemiptera</taxon>
        <taxon>Auchenorrhyncha</taxon>
        <taxon>Fulgoroidea</taxon>
        <taxon>Delphacidae</taxon>
        <taxon>Criomorphinae</taxon>
        <taxon>Laodelphax</taxon>
    </lineage>
</organism>
<evidence type="ECO:0000313" key="3">
    <source>
        <dbReference type="Proteomes" id="UP000291343"/>
    </source>
</evidence>
<evidence type="ECO:0008006" key="4">
    <source>
        <dbReference type="Google" id="ProtNLM"/>
    </source>
</evidence>
<accession>A0A482WTF4</accession>
<keyword evidence="1" id="KW-1133">Transmembrane helix</keyword>
<dbReference type="AlphaFoldDB" id="A0A482WTF4"/>
<keyword evidence="1" id="KW-0472">Membrane</keyword>
<dbReference type="PANTHER" id="PTHR46599:SF3">
    <property type="entry name" value="PIGGYBAC TRANSPOSABLE ELEMENT-DERIVED PROTEIN 4"/>
    <property type="match status" value="1"/>
</dbReference>
<protein>
    <recommendedName>
        <fullName evidence="4">PiggyBac transposable element-derived protein domain-containing protein</fullName>
    </recommendedName>
</protein>
<evidence type="ECO:0000256" key="1">
    <source>
        <dbReference type="SAM" id="Phobius"/>
    </source>
</evidence>
<dbReference type="STRING" id="195883.A0A482WTF4"/>
<dbReference type="PANTHER" id="PTHR46599">
    <property type="entry name" value="PIGGYBAC TRANSPOSABLE ELEMENT-DERIVED PROTEIN 4"/>
    <property type="match status" value="1"/>
</dbReference>
<dbReference type="InParanoid" id="A0A482WTF4"/>
<keyword evidence="1" id="KW-0812">Transmembrane</keyword>